<gene>
    <name evidence="1" type="ORF">DIATSA_LOCUS8271</name>
</gene>
<evidence type="ECO:0000313" key="1">
    <source>
        <dbReference type="EMBL" id="CAH0757752.1"/>
    </source>
</evidence>
<dbReference type="AlphaFoldDB" id="A0A9P0C7Z5"/>
<name>A0A9P0C7Z5_9NEOP</name>
<dbReference type="OrthoDB" id="7458135at2759"/>
<reference evidence="1" key="1">
    <citation type="submission" date="2021-12" db="EMBL/GenBank/DDBJ databases">
        <authorList>
            <person name="King R."/>
        </authorList>
    </citation>
    <scope>NUCLEOTIDE SEQUENCE</scope>
</reference>
<dbReference type="Proteomes" id="UP001153714">
    <property type="component" value="Chromosome 23"/>
</dbReference>
<sequence length="209" mass="24364">MEHLRRLTRELRVVRACRDDALADRKVLMMQRDEMRERCQRLRHHVAQTLRDRLDASEIPNIDIDIKESHTDLAKEKIKDNASNCDIVRDKNIFECRIDKLVQKSVNHMFNNSYSKKKIFAKTIFIGDDKTFQSQDVITREDSLFVVPKEDAVADVTSVRGLSENGVLNLSIKNEGRRSHGRKQSAPRRIAYVDYNDCVLDLKIKKEPQ</sequence>
<keyword evidence="2" id="KW-1185">Reference proteome</keyword>
<organism evidence="1 2">
    <name type="scientific">Diatraea saccharalis</name>
    <name type="common">sugarcane borer</name>
    <dbReference type="NCBI Taxonomy" id="40085"/>
    <lineage>
        <taxon>Eukaryota</taxon>
        <taxon>Metazoa</taxon>
        <taxon>Ecdysozoa</taxon>
        <taxon>Arthropoda</taxon>
        <taxon>Hexapoda</taxon>
        <taxon>Insecta</taxon>
        <taxon>Pterygota</taxon>
        <taxon>Neoptera</taxon>
        <taxon>Endopterygota</taxon>
        <taxon>Lepidoptera</taxon>
        <taxon>Glossata</taxon>
        <taxon>Ditrysia</taxon>
        <taxon>Pyraloidea</taxon>
        <taxon>Crambidae</taxon>
        <taxon>Crambinae</taxon>
        <taxon>Diatraea</taxon>
    </lineage>
</organism>
<evidence type="ECO:0000313" key="2">
    <source>
        <dbReference type="Proteomes" id="UP001153714"/>
    </source>
</evidence>
<dbReference type="EMBL" id="OU893354">
    <property type="protein sequence ID" value="CAH0757752.1"/>
    <property type="molecule type" value="Genomic_DNA"/>
</dbReference>
<proteinExistence type="predicted"/>
<protein>
    <submittedName>
        <fullName evidence="1">Uncharacterized protein</fullName>
    </submittedName>
</protein>
<reference evidence="1" key="2">
    <citation type="submission" date="2022-10" db="EMBL/GenBank/DDBJ databases">
        <authorList>
            <consortium name="ENA_rothamsted_submissions"/>
            <consortium name="culmorum"/>
            <person name="King R."/>
        </authorList>
    </citation>
    <scope>NUCLEOTIDE SEQUENCE</scope>
</reference>
<accession>A0A9P0C7Z5</accession>